<gene>
    <name evidence="1" type="ORF">A9309_10240</name>
    <name evidence="2" type="ORF">B5J94_06450</name>
    <name evidence="3" type="ORF">NCTC7911_00518</name>
</gene>
<evidence type="ECO:0000313" key="1">
    <source>
        <dbReference type="EMBL" id="OBX60016.1"/>
    </source>
</evidence>
<dbReference type="EMBL" id="LZMS01000093">
    <property type="protein sequence ID" value="OBX60016.1"/>
    <property type="molecule type" value="Genomic_DNA"/>
</dbReference>
<reference evidence="3 6" key="4">
    <citation type="submission" date="2018-06" db="EMBL/GenBank/DDBJ databases">
        <authorList>
            <consortium name="Pathogen Informatics"/>
            <person name="Doyle S."/>
        </authorList>
    </citation>
    <scope>NUCLEOTIDE SEQUENCE [LARGE SCALE GENOMIC DNA]</scope>
    <source>
        <strain evidence="3 6">NCTC7911</strain>
    </source>
</reference>
<keyword evidence="6" id="KW-1185">Reference proteome</keyword>
<dbReference type="AlphaFoldDB" id="A0A1B8PWA6"/>
<dbReference type="Proteomes" id="UP000092607">
    <property type="component" value="Unassembled WGS sequence"/>
</dbReference>
<dbReference type="RefSeq" id="WP_062498464.1">
    <property type="nucleotide sequence ID" value="NZ_JARDJM010000004.1"/>
</dbReference>
<evidence type="ECO:0000313" key="3">
    <source>
        <dbReference type="EMBL" id="STY99146.1"/>
    </source>
</evidence>
<evidence type="ECO:0000313" key="6">
    <source>
        <dbReference type="Proteomes" id="UP000254107"/>
    </source>
</evidence>
<dbReference type="GeneID" id="302269180"/>
<reference evidence="5" key="2">
    <citation type="submission" date="2017-03" db="EMBL/GenBank/DDBJ databases">
        <title>Draft genome sequence of Moraxella equi CCUG 4950T type strain.</title>
        <authorList>
            <person name="Salva-Serra F."/>
            <person name="Engstrom-Jakobsson H."/>
            <person name="Thorell K."/>
            <person name="Jaen-Luchoro D."/>
            <person name="Gonzales-Siles L."/>
            <person name="Karlsson R."/>
            <person name="Yazdan S."/>
            <person name="Boulund F."/>
            <person name="Johnning A."/>
            <person name="Engstrand L."/>
            <person name="Kristiansson E."/>
            <person name="Moore E."/>
        </authorList>
    </citation>
    <scope>NUCLEOTIDE SEQUENCE [LARGE SCALE GENOMIC DNA]</scope>
    <source>
        <strain evidence="5">CCUG 4441</strain>
    </source>
</reference>
<dbReference type="Proteomes" id="UP000254107">
    <property type="component" value="Unassembled WGS sequence"/>
</dbReference>
<protein>
    <submittedName>
        <fullName evidence="1">Uncharacterized protein</fullName>
    </submittedName>
</protein>
<dbReference type="EMBL" id="MXAN01000044">
    <property type="protein sequence ID" value="OPH36813.1"/>
    <property type="molecule type" value="Genomic_DNA"/>
</dbReference>
<evidence type="ECO:0000313" key="4">
    <source>
        <dbReference type="Proteomes" id="UP000092607"/>
    </source>
</evidence>
<reference evidence="1 4" key="1">
    <citation type="submission" date="2016-06" db="EMBL/GenBank/DDBJ databases">
        <title>Draft genome of Moraxella lacunata CCUG 57757A.</title>
        <authorList>
            <person name="Salva-Serra F."/>
            <person name="Engstrom-Jakobsson H."/>
            <person name="Thorell K."/>
            <person name="Gonzales-Siles L."/>
            <person name="Karlsson R."/>
            <person name="Boulund F."/>
            <person name="Engstrand L."/>
            <person name="Kristiansson E."/>
            <person name="Moore E."/>
        </authorList>
    </citation>
    <scope>NUCLEOTIDE SEQUENCE [LARGE SCALE GENOMIC DNA]</scope>
    <source>
        <strain evidence="1 4">CCUG 57757A</strain>
    </source>
</reference>
<dbReference type="OrthoDB" id="6717684at2"/>
<sequence>MILDLPPTTIELITARAEQAGMTVDELLISTFAKDDEDAYYDWFYQHHFDIKKLDKSIKSGSTPVPHFDSVEQLADWLGGAR</sequence>
<proteinExistence type="predicted"/>
<organism evidence="1 4">
    <name type="scientific">Moraxella lacunata</name>
    <dbReference type="NCBI Taxonomy" id="477"/>
    <lineage>
        <taxon>Bacteria</taxon>
        <taxon>Pseudomonadati</taxon>
        <taxon>Pseudomonadota</taxon>
        <taxon>Gammaproteobacteria</taxon>
        <taxon>Moraxellales</taxon>
        <taxon>Moraxellaceae</taxon>
        <taxon>Moraxella</taxon>
    </lineage>
</organism>
<evidence type="ECO:0000313" key="2">
    <source>
        <dbReference type="EMBL" id="OPH36813.1"/>
    </source>
</evidence>
<dbReference type="Proteomes" id="UP000191025">
    <property type="component" value="Unassembled WGS sequence"/>
</dbReference>
<evidence type="ECO:0000313" key="5">
    <source>
        <dbReference type="Proteomes" id="UP000191025"/>
    </source>
</evidence>
<name>A0A1B8PWA6_MORLA</name>
<reference evidence="2" key="3">
    <citation type="submission" date="2017-03" db="EMBL/GenBank/DDBJ databases">
        <authorList>
            <person name="Afonso C.L."/>
            <person name="Miller P.J."/>
            <person name="Scott M.A."/>
            <person name="Spackman E."/>
            <person name="Goraichik I."/>
            <person name="Dimitrov K.M."/>
            <person name="Suarez D.L."/>
            <person name="Swayne D.E."/>
        </authorList>
    </citation>
    <scope>NUCLEOTIDE SEQUENCE</scope>
    <source>
        <strain evidence="2">CCUG 4441</strain>
    </source>
</reference>
<dbReference type="EMBL" id="UGQC01000001">
    <property type="protein sequence ID" value="STY99146.1"/>
    <property type="molecule type" value="Genomic_DNA"/>
</dbReference>
<accession>A0A1B8PWA6</accession>